<dbReference type="PATRIC" id="fig|1073571.4.peg.362"/>
<dbReference type="KEGG" id="pri:PRIO_0370"/>
<dbReference type="GO" id="GO:0005975">
    <property type="term" value="P:carbohydrate metabolic process"/>
    <property type="evidence" value="ECO:0007669"/>
    <property type="project" value="InterPro"/>
</dbReference>
<sequence>MNTERKLAETLDLLFRYMILEEHKGHWGMDIDHWDWVPGVGVISLMEYATASGRGEVLDYLLQWVNRNKRKAEGAKVINALAPFALFPELYRQTGDPWFLQKAMSTADWMLNAAPVTREGALEHTVTENVDFPEQVWADTVYMAVLFLARLGGLTGEPRLADAAVQQTLLHLQLLQDPESGLLYHGWNSRAGNHMSAVHWARANAWITLAVPQIVAELREAVAIPEELYSRYRLLAAGLLSCQAGNGLWHTVLNRPDFVQETSGSAGIACGFIKGVEQGLLESSYLDGARQTVQGILPLIAENGEVQGVSGGTPVMPSADAYNTIEIYPTLYGQGLVLQLFTQAPDLLSGTRSA</sequence>
<keyword evidence="1 2" id="KW-0378">Hydrolase</keyword>
<dbReference type="STRING" id="483937.AMQ84_21230"/>
<protein>
    <submittedName>
        <fullName evidence="2">Glycosyl hydrolase family protein</fullName>
    </submittedName>
</protein>
<dbReference type="PANTHER" id="PTHR33886:SF8">
    <property type="entry name" value="UNSATURATED RHAMNOGALACTURONAN HYDROLASE (EUROFUNG)"/>
    <property type="match status" value="1"/>
</dbReference>
<dbReference type="GO" id="GO:0016787">
    <property type="term" value="F:hydrolase activity"/>
    <property type="evidence" value="ECO:0007669"/>
    <property type="project" value="UniProtKB-KW"/>
</dbReference>
<dbReference type="InterPro" id="IPR008928">
    <property type="entry name" value="6-hairpin_glycosidase_sf"/>
</dbReference>
<reference evidence="3" key="1">
    <citation type="submission" date="2015-03" db="EMBL/GenBank/DDBJ databases">
        <authorList>
            <person name="Wibberg D."/>
        </authorList>
    </citation>
    <scope>NUCLEOTIDE SEQUENCE [LARGE SCALE GENOMIC DNA]</scope>
</reference>
<evidence type="ECO:0000313" key="3">
    <source>
        <dbReference type="Proteomes" id="UP000033163"/>
    </source>
</evidence>
<dbReference type="PANTHER" id="PTHR33886">
    <property type="entry name" value="UNSATURATED RHAMNOGALACTURONAN HYDROLASE (EUROFUNG)"/>
    <property type="match status" value="1"/>
</dbReference>
<dbReference type="RefSeq" id="WP_020427987.1">
    <property type="nucleotide sequence ID" value="NZ_AGBD01000529.1"/>
</dbReference>
<dbReference type="InterPro" id="IPR012341">
    <property type="entry name" value="6hp_glycosidase-like_sf"/>
</dbReference>
<proteinExistence type="predicted"/>
<dbReference type="InterPro" id="IPR010905">
    <property type="entry name" value="Glyco_hydro_88"/>
</dbReference>
<organism evidence="2 3">
    <name type="scientific">Paenibacillus riograndensis SBR5</name>
    <dbReference type="NCBI Taxonomy" id="1073571"/>
    <lineage>
        <taxon>Bacteria</taxon>
        <taxon>Bacillati</taxon>
        <taxon>Bacillota</taxon>
        <taxon>Bacilli</taxon>
        <taxon>Bacillales</taxon>
        <taxon>Paenibacillaceae</taxon>
        <taxon>Paenibacillus</taxon>
        <taxon>Paenibacillus sonchi group</taxon>
    </lineage>
</organism>
<name>A0A0E3WG27_9BACL</name>
<dbReference type="AlphaFoldDB" id="A0A0E3WG27"/>
<dbReference type="Proteomes" id="UP000033163">
    <property type="component" value="Chromosome I"/>
</dbReference>
<evidence type="ECO:0000313" key="2">
    <source>
        <dbReference type="EMBL" id="CQR51623.1"/>
    </source>
</evidence>
<dbReference type="EMBL" id="LN831776">
    <property type="protein sequence ID" value="CQR51623.1"/>
    <property type="molecule type" value="Genomic_DNA"/>
</dbReference>
<dbReference type="HOGENOM" id="CLU_043688_0_0_9"/>
<dbReference type="Pfam" id="PF07470">
    <property type="entry name" value="Glyco_hydro_88"/>
    <property type="match status" value="1"/>
</dbReference>
<dbReference type="SUPFAM" id="SSF48208">
    <property type="entry name" value="Six-hairpin glycosidases"/>
    <property type="match status" value="1"/>
</dbReference>
<dbReference type="InterPro" id="IPR052043">
    <property type="entry name" value="PolySaccharide_Degr_Enz"/>
</dbReference>
<dbReference type="Gene3D" id="1.50.10.10">
    <property type="match status" value="1"/>
</dbReference>
<gene>
    <name evidence="2" type="ORF">PRIO_0370</name>
</gene>
<accession>A0A0E3WG27</accession>
<evidence type="ECO:0000256" key="1">
    <source>
        <dbReference type="ARBA" id="ARBA00022801"/>
    </source>
</evidence>